<comment type="caution">
    <text evidence="9">The sequence shown here is derived from an EMBL/GenBank/DDBJ whole genome shotgun (WGS) entry which is preliminary data.</text>
</comment>
<feature type="domain" description="Large ribosomal subunit protein bL25 beta" evidence="8">
    <location>
        <begin position="99"/>
        <end position="177"/>
    </location>
</feature>
<dbReference type="SUPFAM" id="SSF50715">
    <property type="entry name" value="Ribosomal protein L25-like"/>
    <property type="match status" value="1"/>
</dbReference>
<dbReference type="InterPro" id="IPR020057">
    <property type="entry name" value="Ribosomal_bL25_b-dom"/>
</dbReference>
<dbReference type="AlphaFoldDB" id="A0A5B1LLR3"/>
<keyword evidence="10" id="KW-1185">Reference proteome</keyword>
<comment type="function">
    <text evidence="5">This is one of the proteins that binds to the 5S RNA in the ribosome where it forms part of the central protuberance.</text>
</comment>
<proteinExistence type="inferred from homology"/>
<evidence type="ECO:0000256" key="5">
    <source>
        <dbReference type="HAMAP-Rule" id="MF_01334"/>
    </source>
</evidence>
<evidence type="ECO:0000259" key="8">
    <source>
        <dbReference type="Pfam" id="PF14693"/>
    </source>
</evidence>
<dbReference type="PANTHER" id="PTHR33284">
    <property type="entry name" value="RIBOSOMAL PROTEIN L25/GLN-TRNA SYNTHETASE, ANTI-CODON-BINDING DOMAIN-CONTAINING PROTEIN"/>
    <property type="match status" value="1"/>
</dbReference>
<feature type="compositionally biased region" description="Acidic residues" evidence="6">
    <location>
        <begin position="195"/>
        <end position="218"/>
    </location>
</feature>
<dbReference type="CDD" id="cd00495">
    <property type="entry name" value="Ribosomal_L25_TL5_CTC"/>
    <property type="match status" value="1"/>
</dbReference>
<dbReference type="InterPro" id="IPR020930">
    <property type="entry name" value="Ribosomal_uL5_bac-type"/>
</dbReference>
<accession>A0A5B1LLR3</accession>
<dbReference type="GO" id="GO:0022625">
    <property type="term" value="C:cytosolic large ribosomal subunit"/>
    <property type="evidence" value="ECO:0007669"/>
    <property type="project" value="TreeGrafter"/>
</dbReference>
<evidence type="ECO:0000256" key="4">
    <source>
        <dbReference type="ARBA" id="ARBA00023274"/>
    </source>
</evidence>
<evidence type="ECO:0000256" key="2">
    <source>
        <dbReference type="ARBA" id="ARBA00022884"/>
    </source>
</evidence>
<evidence type="ECO:0000313" key="9">
    <source>
        <dbReference type="EMBL" id="KAA1421386.1"/>
    </source>
</evidence>
<dbReference type="NCBIfam" id="NF004131">
    <property type="entry name" value="PRK05618.2-1"/>
    <property type="match status" value="1"/>
</dbReference>
<dbReference type="InterPro" id="IPR037121">
    <property type="entry name" value="Ribosomal_bL25_C"/>
</dbReference>
<dbReference type="Pfam" id="PF14693">
    <property type="entry name" value="Ribosomal_TL5_C"/>
    <property type="match status" value="1"/>
</dbReference>
<reference evidence="9 10" key="2">
    <citation type="submission" date="2019-09" db="EMBL/GenBank/DDBJ databases">
        <authorList>
            <person name="Jin C."/>
        </authorList>
    </citation>
    <scope>NUCLEOTIDE SEQUENCE [LARGE SCALE GENOMIC DNA]</scope>
    <source>
        <strain evidence="9 10">BN130099</strain>
    </source>
</reference>
<protein>
    <recommendedName>
        <fullName evidence="5">Large ribosomal subunit protein bL25</fullName>
    </recommendedName>
    <alternativeName>
        <fullName evidence="5">General stress protein CTC</fullName>
    </alternativeName>
</protein>
<comment type="subunit">
    <text evidence="5">Part of the 50S ribosomal subunit; part of the 5S rRNA/L5/L18/L25 subcomplex. Contacts the 5S rRNA. Binds to the 5S rRNA independently of L5 and L18.</text>
</comment>
<evidence type="ECO:0000259" key="7">
    <source>
        <dbReference type="Pfam" id="PF01386"/>
    </source>
</evidence>
<organism evidence="9 10">
    <name type="scientific">Nocardioides humilatus</name>
    <dbReference type="NCBI Taxonomy" id="2607660"/>
    <lineage>
        <taxon>Bacteria</taxon>
        <taxon>Bacillati</taxon>
        <taxon>Actinomycetota</taxon>
        <taxon>Actinomycetes</taxon>
        <taxon>Propionibacteriales</taxon>
        <taxon>Nocardioidaceae</taxon>
        <taxon>Nocardioides</taxon>
    </lineage>
</organism>
<dbReference type="InterPro" id="IPR001021">
    <property type="entry name" value="Ribosomal_bL25_long"/>
</dbReference>
<comment type="similarity">
    <text evidence="5">Belongs to the bacterial ribosomal protein bL25 family. CTC subfamily.</text>
</comment>
<dbReference type="EMBL" id="VUJV01000001">
    <property type="protein sequence ID" value="KAA1421386.1"/>
    <property type="molecule type" value="Genomic_DNA"/>
</dbReference>
<dbReference type="RefSeq" id="WP_149726847.1">
    <property type="nucleotide sequence ID" value="NZ_VUJV01000001.1"/>
</dbReference>
<dbReference type="PANTHER" id="PTHR33284:SF1">
    <property type="entry name" value="RIBOSOMAL PROTEIN L25_GLN-TRNA SYNTHETASE, ANTI-CODON-BINDING DOMAIN-CONTAINING PROTEIN"/>
    <property type="match status" value="1"/>
</dbReference>
<dbReference type="InterPro" id="IPR020056">
    <property type="entry name" value="Rbsml_bL25/Gln-tRNA_synth_N"/>
</dbReference>
<dbReference type="GO" id="GO:0008097">
    <property type="term" value="F:5S rRNA binding"/>
    <property type="evidence" value="ECO:0007669"/>
    <property type="project" value="InterPro"/>
</dbReference>
<dbReference type="Gene3D" id="2.40.240.10">
    <property type="entry name" value="Ribosomal Protein L25, Chain P"/>
    <property type="match status" value="1"/>
</dbReference>
<dbReference type="Gene3D" id="2.170.120.20">
    <property type="entry name" value="Ribosomal protein L25, beta domain"/>
    <property type="match status" value="1"/>
</dbReference>
<feature type="region of interest" description="Disordered" evidence="6">
    <location>
        <begin position="182"/>
        <end position="218"/>
    </location>
</feature>
<keyword evidence="4 5" id="KW-0687">Ribonucleoprotein</keyword>
<keyword evidence="1 5" id="KW-0699">rRNA-binding</keyword>
<evidence type="ECO:0000313" key="10">
    <source>
        <dbReference type="Proteomes" id="UP000325003"/>
    </source>
</evidence>
<dbReference type="Proteomes" id="UP000325003">
    <property type="component" value="Unassembled WGS sequence"/>
</dbReference>
<keyword evidence="2 5" id="KW-0694">RNA-binding</keyword>
<dbReference type="Pfam" id="PF01386">
    <property type="entry name" value="Ribosomal_L25p"/>
    <property type="match status" value="1"/>
</dbReference>
<dbReference type="NCBIfam" id="TIGR00731">
    <property type="entry name" value="bL25_bact_ctc"/>
    <property type="match status" value="1"/>
</dbReference>
<dbReference type="GO" id="GO:0006412">
    <property type="term" value="P:translation"/>
    <property type="evidence" value="ECO:0007669"/>
    <property type="project" value="UniProtKB-UniRule"/>
</dbReference>
<evidence type="ECO:0000256" key="1">
    <source>
        <dbReference type="ARBA" id="ARBA00022730"/>
    </source>
</evidence>
<keyword evidence="3 5" id="KW-0689">Ribosomal protein</keyword>
<name>A0A5B1LLR3_9ACTN</name>
<evidence type="ECO:0000256" key="3">
    <source>
        <dbReference type="ARBA" id="ARBA00022980"/>
    </source>
</evidence>
<reference evidence="9 10" key="1">
    <citation type="submission" date="2019-09" db="EMBL/GenBank/DDBJ databases">
        <title>Nocardioides panacisoli sp. nov., isolated from the soil of a ginseng field.</title>
        <authorList>
            <person name="Cho C."/>
        </authorList>
    </citation>
    <scope>NUCLEOTIDE SEQUENCE [LARGE SCALE GENOMIC DNA]</scope>
    <source>
        <strain evidence="9 10">BN130099</strain>
    </source>
</reference>
<gene>
    <name evidence="5" type="primary">rplY</name>
    <name evidence="5" type="synonym">ctc</name>
    <name evidence="9" type="ORF">F0U44_03550</name>
</gene>
<feature type="domain" description="Large ribosomal subunit protein bL25 L25" evidence="7">
    <location>
        <begin position="5"/>
        <end position="91"/>
    </location>
</feature>
<dbReference type="HAMAP" id="MF_01334">
    <property type="entry name" value="Ribosomal_bL25_CTC"/>
    <property type="match status" value="1"/>
</dbReference>
<sequence length="218" mass="22950">MSEKITAELRTEFGKGAARRIRREDKIPAVVYGHGNDTMHVTLPGHATMMALKHGGANALLELEIDGKIQLALTKQVQVDPVRRVLEHIDFVAVRRGEKVTVDVQVVVVGEAAKDTLVVADNTTVQVETEATHIPESFELDITDAEAGTQFLAGSLSLPSGSILTSDPEALLVNVTAQVEQDLGEESEAAASDEAAAEGDADAAEGDADAAAEGGDEE</sequence>
<evidence type="ECO:0000256" key="6">
    <source>
        <dbReference type="SAM" id="MobiDB-lite"/>
    </source>
</evidence>
<dbReference type="GO" id="GO:0003735">
    <property type="term" value="F:structural constituent of ribosome"/>
    <property type="evidence" value="ECO:0007669"/>
    <property type="project" value="InterPro"/>
</dbReference>
<dbReference type="InterPro" id="IPR011035">
    <property type="entry name" value="Ribosomal_bL25/Gln-tRNA_synth"/>
</dbReference>
<dbReference type="InterPro" id="IPR029751">
    <property type="entry name" value="Ribosomal_L25_dom"/>
</dbReference>